<dbReference type="KEGG" id="nsr:NS506_06740"/>
<feature type="coiled-coil region" evidence="1">
    <location>
        <begin position="305"/>
        <end position="332"/>
    </location>
</feature>
<dbReference type="GeneID" id="93369642"/>
<dbReference type="Proteomes" id="UP000037179">
    <property type="component" value="Unassembled WGS sequence"/>
</dbReference>
<dbReference type="SUPFAM" id="SSF52540">
    <property type="entry name" value="P-loop containing nucleoside triphosphate hydrolases"/>
    <property type="match status" value="1"/>
</dbReference>
<keyword evidence="1" id="KW-0175">Coiled coil</keyword>
<evidence type="ECO:0000313" key="5">
    <source>
        <dbReference type="Proteomes" id="UP000180166"/>
    </source>
</evidence>
<organism evidence="3 4">
    <name type="scientific">Nocardia seriolae</name>
    <dbReference type="NCBI Taxonomy" id="37332"/>
    <lineage>
        <taxon>Bacteria</taxon>
        <taxon>Bacillati</taxon>
        <taxon>Actinomycetota</taxon>
        <taxon>Actinomycetes</taxon>
        <taxon>Mycobacteriales</taxon>
        <taxon>Nocardiaceae</taxon>
        <taxon>Nocardia</taxon>
    </lineage>
</organism>
<dbReference type="OrthoDB" id="3798616at2"/>
<name>A0A0B8N0W4_9NOCA</name>
<gene>
    <name evidence="2" type="ORF">NS506_06740</name>
    <name evidence="3" type="ORF">NSK11_contig00018-0049</name>
</gene>
<dbReference type="InterPro" id="IPR027417">
    <property type="entry name" value="P-loop_NTPase"/>
</dbReference>
<evidence type="ECO:0000313" key="2">
    <source>
        <dbReference type="EMBL" id="APB00771.1"/>
    </source>
</evidence>
<dbReference type="AlphaFoldDB" id="A0A0B8N0W4"/>
<reference evidence="3 4" key="2">
    <citation type="journal article" date="2016" name="Genome Announc.">
        <title>Draft Genome Sequence of Erythromycin- and Oxytetracycline-Sensitive Nocardia seriolae Strain U-1 (NBRC 110359).</title>
        <authorList>
            <person name="Imajoh M."/>
            <person name="Sukeda M."/>
            <person name="Shimizu M."/>
            <person name="Yamane J."/>
            <person name="Ohnishi K."/>
            <person name="Oshima S."/>
        </authorList>
    </citation>
    <scope>NUCLEOTIDE SEQUENCE [LARGE SCALE GENOMIC DNA]</scope>
    <source>
        <strain evidence="3 4">U-1</strain>
    </source>
</reference>
<accession>A0A0B8N0W4</accession>
<dbReference type="Proteomes" id="UP000180166">
    <property type="component" value="Chromosome"/>
</dbReference>
<dbReference type="Gene3D" id="3.40.50.300">
    <property type="entry name" value="P-loop containing nucleotide triphosphate hydrolases"/>
    <property type="match status" value="1"/>
</dbReference>
<reference evidence="4" key="1">
    <citation type="submission" date="2015-07" db="EMBL/GenBank/DDBJ databases">
        <title>Nocardia seriolae U-1 whole genome shotgun sequence.</title>
        <authorList>
            <person name="Imajoh M."/>
            <person name="Fukumoto Y."/>
            <person name="Sukeda M."/>
            <person name="Yamane J."/>
            <person name="Yamasaki K."/>
            <person name="Shimizu M."/>
            <person name="Ohnishi K."/>
            <person name="Oshima S."/>
        </authorList>
    </citation>
    <scope>NUCLEOTIDE SEQUENCE [LARGE SCALE GENOMIC DNA]</scope>
    <source>
        <strain evidence="4">U-1</strain>
    </source>
</reference>
<sequence>MSVAGHQVAVKNPDALGPLVELLDRLLELTHASGRLDLSGRLGIARARLTDPRVRLVVVGESKSGMSTLVNSLVGAAVSATEGRPSVPVIAEYGPQPSATLVTPGPGGNARRTPVDPRAALAELASGEVIRAEFTQPSPLLAEGFVVLDSPGSPADTPAAWSLIAAADAVLYVADAGAPFTPAQIEQLQRIQQVCPTVVCVLNKIDQYPHWPQVQQHDRQLLDDAGLAFAVAPASARLHAKAGSDHQLDLESGVPQLLDHLRSYVLGRADAVAVRAAVRDVALITDHLALALRSEAETLRDPRRLTVITEQLRRTREEAEQLRQRTANWQVTLADGAGELMADTEHDLRHRLRSLIRDAEADITKGDPVKGWADFGADLDAKICEAVEENFVIAHYRSVELAEQVAAKFPDSGIPTPDLKLDNPGDVGEVLEPVAALDNLDSAKLGITQQVLTALRGSYGGLLMVGLVTSLLHMSLVNQYSVGAAVLLGGNALWDDRKARRARRQAEAKLAVARLMDDVIFQVSKESRYRLRSVQRSLRDHFTEIATATLRSVDASLRAAEEAATVSSGAGREARLTEIERSLVRLREIREHADSMGENPSY</sequence>
<dbReference type="EMBL" id="BBYQ01000018">
    <property type="protein sequence ID" value="GAP27457.1"/>
    <property type="molecule type" value="Genomic_DNA"/>
</dbReference>
<evidence type="ECO:0000313" key="4">
    <source>
        <dbReference type="Proteomes" id="UP000037179"/>
    </source>
</evidence>
<dbReference type="PANTHER" id="PTHR43681">
    <property type="entry name" value="TRANSMEMBRANE GTPASE FZO"/>
    <property type="match status" value="1"/>
</dbReference>
<dbReference type="RefSeq" id="WP_052086094.1">
    <property type="nucleotide sequence ID" value="NZ_AP017900.1"/>
</dbReference>
<proteinExistence type="predicted"/>
<evidence type="ECO:0000313" key="3">
    <source>
        <dbReference type="EMBL" id="GAP27457.1"/>
    </source>
</evidence>
<dbReference type="PANTHER" id="PTHR43681:SF1">
    <property type="entry name" value="SARCALUMENIN"/>
    <property type="match status" value="1"/>
</dbReference>
<keyword evidence="4" id="KW-1185">Reference proteome</keyword>
<evidence type="ECO:0000256" key="1">
    <source>
        <dbReference type="SAM" id="Coils"/>
    </source>
</evidence>
<reference evidence="2 5" key="3">
    <citation type="submission" date="2016-10" db="EMBL/GenBank/DDBJ databases">
        <title>Genome sequence of Nocardia seriolae strain EM150506, isolated from Anguila japonica.</title>
        <authorList>
            <person name="Han H.-J."/>
        </authorList>
    </citation>
    <scope>NUCLEOTIDE SEQUENCE [LARGE SCALE GENOMIC DNA]</scope>
    <source>
        <strain evidence="2 5">EM150506</strain>
    </source>
</reference>
<protein>
    <submittedName>
        <fullName evidence="2">Isoniazid-induced protein IniA</fullName>
    </submittedName>
</protein>
<dbReference type="InterPro" id="IPR051943">
    <property type="entry name" value="TRAFAC_Dynamin-like_GTPase"/>
</dbReference>
<dbReference type="EMBL" id="CP017839">
    <property type="protein sequence ID" value="APB00771.1"/>
    <property type="molecule type" value="Genomic_DNA"/>
</dbReference>